<feature type="domain" description="Glucose-methanol-choline oxidoreductase N-terminal" evidence="4">
    <location>
        <begin position="329"/>
        <end position="343"/>
    </location>
</feature>
<gene>
    <name evidence="5" type="ORF">GOMPHAMPRED_004010</name>
</gene>
<comment type="similarity">
    <text evidence="1">Belongs to the GMC oxidoreductase family.</text>
</comment>
<dbReference type="InterPro" id="IPR000172">
    <property type="entry name" value="GMC_OxRdtase_N"/>
</dbReference>
<comment type="cofactor">
    <cofactor evidence="2">
        <name>FAD</name>
        <dbReference type="ChEBI" id="CHEBI:57692"/>
    </cofactor>
</comment>
<dbReference type="Pfam" id="PF05199">
    <property type="entry name" value="GMC_oxred_C"/>
    <property type="match status" value="1"/>
</dbReference>
<comment type="caution">
    <text evidence="5">The sequence shown here is derived from an EMBL/GenBank/DDBJ whole genome shotgun (WGS) entry which is preliminary data.</text>
</comment>
<feature type="binding site" evidence="2">
    <location>
        <position position="281"/>
    </location>
    <ligand>
        <name>FAD</name>
        <dbReference type="ChEBI" id="CHEBI:57692"/>
    </ligand>
</feature>
<protein>
    <recommendedName>
        <fullName evidence="4">Glucose-methanol-choline oxidoreductase N-terminal domain-containing protein</fullName>
    </recommendedName>
</protein>
<evidence type="ECO:0000256" key="2">
    <source>
        <dbReference type="PIRSR" id="PIRSR000137-2"/>
    </source>
</evidence>
<dbReference type="SUPFAM" id="SSF54373">
    <property type="entry name" value="FAD-linked reductases, C-terminal domain"/>
    <property type="match status" value="1"/>
</dbReference>
<evidence type="ECO:0000259" key="4">
    <source>
        <dbReference type="PROSITE" id="PS00624"/>
    </source>
</evidence>
<dbReference type="Proteomes" id="UP000664169">
    <property type="component" value="Unassembled WGS sequence"/>
</dbReference>
<feature type="chain" id="PRO_5033985290" description="Glucose-methanol-choline oxidoreductase N-terminal domain-containing protein" evidence="3">
    <location>
        <begin position="16"/>
        <end position="634"/>
    </location>
</feature>
<dbReference type="GO" id="GO:0050660">
    <property type="term" value="F:flavin adenine dinucleotide binding"/>
    <property type="evidence" value="ECO:0007669"/>
    <property type="project" value="InterPro"/>
</dbReference>
<dbReference type="PANTHER" id="PTHR11552">
    <property type="entry name" value="GLUCOSE-METHANOL-CHOLINE GMC OXIDOREDUCTASE"/>
    <property type="match status" value="1"/>
</dbReference>
<sequence length="634" mass="68488">MKVALFVAWFATVLAAPPSQGSTALQYEYIVVGSGAGGGPLACRLAQAGHKTLLIEAGDDESKNLNTTVPAFQALVADDPNIAWHFFVNHYQDQTRAQRDPKYVYETAPYQYHVGANPPAGAKPLGIEYPRANTLGGCVTHNALIWVTPHASDWNNIASITGDNTWSADNMNQYLDKVYEWQPIGPTDPTILVSDLMFTQHVLGGAAVMGVGPTPVNALTGMLQILAEDPNNRINPNRDSTEGYFQVPLTQQGGQRTNIRDHILNTVAEGYPLTIRTNCHVTKIDFNGKTATGVSFLDGKHLYRASPKSGGTGTPGSATASKEVIISGGAYNTPQLLKLSGIGPAAELKNFGIKVISDLPGVGTNLQDRYETFVNVEHPNNFPILNGCTFQNFDGTGSDACLTQWQNNPNILAQRGAYATNGVASMMGVRSKYADTRDLDLFIFSGPVDFTGYFPGWGKATVQNHNFFSWYSLKAHTRNRAGTVQLKSADPLDTPVINFNYFDTGTTTNGADQKDLNSLVQAINMSRQALKAYNDYFILGGTSFVETKPGPSVQSQAELEQFVKDTTWGHHASCSCPIGADNDPNAVLDSKFRVRGVKNLRVVDASAFPVIPGVFIQSPIVMLSEKAANTILNG</sequence>
<keyword evidence="3" id="KW-0732">Signal</keyword>
<dbReference type="PROSITE" id="PS00624">
    <property type="entry name" value="GMC_OXRED_2"/>
    <property type="match status" value="1"/>
</dbReference>
<dbReference type="PIRSF" id="PIRSF000137">
    <property type="entry name" value="Alcohol_oxidase"/>
    <property type="match status" value="1"/>
</dbReference>
<proteinExistence type="inferred from homology"/>
<feature type="signal peptide" evidence="3">
    <location>
        <begin position="1"/>
        <end position="15"/>
    </location>
</feature>
<name>A0A8H3FH84_9LECA</name>
<keyword evidence="6" id="KW-1185">Reference proteome</keyword>
<dbReference type="Pfam" id="PF00732">
    <property type="entry name" value="GMC_oxred_N"/>
    <property type="match status" value="1"/>
</dbReference>
<evidence type="ECO:0000313" key="5">
    <source>
        <dbReference type="EMBL" id="CAF9925916.1"/>
    </source>
</evidence>
<dbReference type="InterPro" id="IPR036188">
    <property type="entry name" value="FAD/NAD-bd_sf"/>
</dbReference>
<dbReference type="GO" id="GO:0016614">
    <property type="term" value="F:oxidoreductase activity, acting on CH-OH group of donors"/>
    <property type="evidence" value="ECO:0007669"/>
    <property type="project" value="InterPro"/>
</dbReference>
<dbReference type="Gene3D" id="3.50.50.60">
    <property type="entry name" value="FAD/NAD(P)-binding domain"/>
    <property type="match status" value="1"/>
</dbReference>
<reference evidence="5" key="1">
    <citation type="submission" date="2021-03" db="EMBL/GenBank/DDBJ databases">
        <authorList>
            <person name="Tagirdzhanova G."/>
        </authorList>
    </citation>
    <scope>NUCLEOTIDE SEQUENCE</scope>
</reference>
<dbReference type="Gene3D" id="3.30.560.10">
    <property type="entry name" value="Glucose Oxidase, domain 3"/>
    <property type="match status" value="1"/>
</dbReference>
<keyword evidence="2" id="KW-0285">Flavoprotein</keyword>
<evidence type="ECO:0000256" key="1">
    <source>
        <dbReference type="ARBA" id="ARBA00010790"/>
    </source>
</evidence>
<dbReference type="SUPFAM" id="SSF51905">
    <property type="entry name" value="FAD/NAD(P)-binding domain"/>
    <property type="match status" value="1"/>
</dbReference>
<dbReference type="AlphaFoldDB" id="A0A8H3FH84"/>
<dbReference type="InterPro" id="IPR012132">
    <property type="entry name" value="GMC_OxRdtase"/>
</dbReference>
<evidence type="ECO:0000313" key="6">
    <source>
        <dbReference type="Proteomes" id="UP000664169"/>
    </source>
</evidence>
<evidence type="ECO:0000256" key="3">
    <source>
        <dbReference type="SAM" id="SignalP"/>
    </source>
</evidence>
<dbReference type="PANTHER" id="PTHR11552:SF100">
    <property type="entry name" value="DEHYDROGENASE, PUTATIVE (AFU_ORTHOLOGUE AFUA_5G00630)-RELATED"/>
    <property type="match status" value="1"/>
</dbReference>
<accession>A0A8H3FH84</accession>
<dbReference type="EMBL" id="CAJPDQ010000024">
    <property type="protein sequence ID" value="CAF9925916.1"/>
    <property type="molecule type" value="Genomic_DNA"/>
</dbReference>
<dbReference type="OrthoDB" id="269227at2759"/>
<organism evidence="5 6">
    <name type="scientific">Gomphillus americanus</name>
    <dbReference type="NCBI Taxonomy" id="1940652"/>
    <lineage>
        <taxon>Eukaryota</taxon>
        <taxon>Fungi</taxon>
        <taxon>Dikarya</taxon>
        <taxon>Ascomycota</taxon>
        <taxon>Pezizomycotina</taxon>
        <taxon>Lecanoromycetes</taxon>
        <taxon>OSLEUM clade</taxon>
        <taxon>Ostropomycetidae</taxon>
        <taxon>Ostropales</taxon>
        <taxon>Graphidaceae</taxon>
        <taxon>Gomphilloideae</taxon>
        <taxon>Gomphillus</taxon>
    </lineage>
</organism>
<dbReference type="InterPro" id="IPR007867">
    <property type="entry name" value="GMC_OxRtase_C"/>
</dbReference>
<keyword evidence="2" id="KW-0274">FAD</keyword>